<proteinExistence type="predicted"/>
<dbReference type="VEuPathDB" id="FungiDB:FOXG_14669"/>
<gene>
    <name evidence="2" type="ORF">FRV6_16856</name>
</gene>
<evidence type="ECO:0000313" key="3">
    <source>
        <dbReference type="Proteomes" id="UP000219369"/>
    </source>
</evidence>
<dbReference type="Gene3D" id="1.20.120.1020">
    <property type="entry name" value="Prion-inhibition and propagation, HeLo domain"/>
    <property type="match status" value="1"/>
</dbReference>
<dbReference type="VEuPathDB" id="FungiDB:FOC4_g10008934"/>
<sequence>MDETFTKISERCPSLLFNDCVDLFNCIRFAQSLEFSGQQLILKLDIIKCRLARWGTRGDGEQSFEACLKEDDLDTMRDILQGMVMAFQACYNRSRRQSRRLANNRQREDASMALDQLTQQLRDQLHTVTAERLSGANLIDKTSWAIYNKDHAEILIRDCVAYIDELENDIQVGTGDLKDEAAKDIKEFNDIASLHLLKSAAYDVDPVMNIVAGAKYESLRQNGDIHIGRGLGWNRPSSQLCSGNNIVGSVGPGFRGKIHVGNTYGGKGFWDE</sequence>
<name>A0A2H3TVU5_FUSOX</name>
<accession>A0A2H3TVU5</accession>
<dbReference type="InterPro" id="IPR038305">
    <property type="entry name" value="HeLo_sf"/>
</dbReference>
<dbReference type="EMBL" id="FMJY01000013">
    <property type="protein sequence ID" value="SCO92728.1"/>
    <property type="molecule type" value="Genomic_DNA"/>
</dbReference>
<dbReference type="VEuPathDB" id="FungiDB:FOMG_09027"/>
<dbReference type="Proteomes" id="UP000219369">
    <property type="component" value="Unassembled WGS sequence"/>
</dbReference>
<dbReference type="InterPro" id="IPR029498">
    <property type="entry name" value="HeLo_dom"/>
</dbReference>
<evidence type="ECO:0000313" key="2">
    <source>
        <dbReference type="EMBL" id="SCO92728.1"/>
    </source>
</evidence>
<dbReference type="VEuPathDB" id="FungiDB:FOIG_09062"/>
<dbReference type="VEuPathDB" id="FungiDB:FOC1_g10004175"/>
<dbReference type="Pfam" id="PF14479">
    <property type="entry name" value="HeLo"/>
    <property type="match status" value="1"/>
</dbReference>
<feature type="domain" description="Prion-inhibition and propagation HeLo" evidence="1">
    <location>
        <begin position="16"/>
        <end position="197"/>
    </location>
</feature>
<organism evidence="2 3">
    <name type="scientific">Fusarium oxysporum</name>
    <name type="common">Fusarium vascular wilt</name>
    <dbReference type="NCBI Taxonomy" id="5507"/>
    <lineage>
        <taxon>Eukaryota</taxon>
        <taxon>Fungi</taxon>
        <taxon>Dikarya</taxon>
        <taxon>Ascomycota</taxon>
        <taxon>Pezizomycotina</taxon>
        <taxon>Sordariomycetes</taxon>
        <taxon>Hypocreomycetidae</taxon>
        <taxon>Hypocreales</taxon>
        <taxon>Nectriaceae</taxon>
        <taxon>Fusarium</taxon>
        <taxon>Fusarium oxysporum species complex</taxon>
    </lineage>
</organism>
<dbReference type="OrthoDB" id="20872at2759"/>
<evidence type="ECO:0000259" key="1">
    <source>
        <dbReference type="Pfam" id="PF14479"/>
    </source>
</evidence>
<protein>
    <recommendedName>
        <fullName evidence="1">Prion-inhibition and propagation HeLo domain-containing protein</fullName>
    </recommendedName>
</protein>
<dbReference type="AlphaFoldDB" id="A0A2H3TVU5"/>
<reference evidence="3" key="1">
    <citation type="submission" date="2016-09" db="EMBL/GenBank/DDBJ databases">
        <authorList>
            <person name="Guldener U."/>
        </authorList>
    </citation>
    <scope>NUCLEOTIDE SEQUENCE [LARGE SCALE GENOMIC DNA]</scope>
    <source>
        <strain evidence="3">V64-1</strain>
    </source>
</reference>